<evidence type="ECO:0000256" key="1">
    <source>
        <dbReference type="ARBA" id="ARBA00005322"/>
    </source>
</evidence>
<evidence type="ECO:0000256" key="4">
    <source>
        <dbReference type="ARBA" id="ARBA00022795"/>
    </source>
</evidence>
<feature type="domain" description="Anti-sigma-28 factor FlgM C-terminal" evidence="9">
    <location>
        <begin position="39"/>
        <end position="92"/>
    </location>
</feature>
<evidence type="ECO:0000259" key="9">
    <source>
        <dbReference type="Pfam" id="PF04316"/>
    </source>
</evidence>
<comment type="function">
    <text evidence="7">Responsible for the coupling of flagellin expression to flagellar assembly by preventing expression of the flagellin genes when a component of the middle class of proteins is defective. It negatively regulates flagellar genes by inhibiting the activity of FliA by directly binding to FliA.</text>
</comment>
<organism evidence="10 11">
    <name type="scientific">Methylovorus glucosotrophus (strain SIP3-4)</name>
    <dbReference type="NCBI Taxonomy" id="582744"/>
    <lineage>
        <taxon>Bacteria</taxon>
        <taxon>Pseudomonadati</taxon>
        <taxon>Pseudomonadota</taxon>
        <taxon>Betaproteobacteria</taxon>
        <taxon>Nitrosomonadales</taxon>
        <taxon>Methylophilaceae</taxon>
        <taxon>Methylovorus</taxon>
    </lineage>
</organism>
<dbReference type="NCBIfam" id="TIGR03824">
    <property type="entry name" value="FlgM_jcvi"/>
    <property type="match status" value="1"/>
</dbReference>
<keyword evidence="6" id="KW-0804">Transcription</keyword>
<keyword evidence="3" id="KW-0678">Repressor</keyword>
<dbReference type="AlphaFoldDB" id="C6XBV4"/>
<dbReference type="InterPro" id="IPR035890">
    <property type="entry name" value="Anti-sigma-28_factor_FlgM_sf"/>
</dbReference>
<dbReference type="GO" id="GO:0044781">
    <property type="term" value="P:bacterial-type flagellum organization"/>
    <property type="evidence" value="ECO:0007669"/>
    <property type="project" value="UniProtKB-KW"/>
</dbReference>
<dbReference type="EMBL" id="CP001674">
    <property type="protein sequence ID" value="ACT50029.1"/>
    <property type="molecule type" value="Genomic_DNA"/>
</dbReference>
<dbReference type="SUPFAM" id="SSF101498">
    <property type="entry name" value="Anti-sigma factor FlgM"/>
    <property type="match status" value="1"/>
</dbReference>
<evidence type="ECO:0000256" key="7">
    <source>
        <dbReference type="ARBA" id="ARBA00024739"/>
    </source>
</evidence>
<dbReference type="GO" id="GO:0045892">
    <property type="term" value="P:negative regulation of DNA-templated transcription"/>
    <property type="evidence" value="ECO:0007669"/>
    <property type="project" value="InterPro"/>
</dbReference>
<evidence type="ECO:0000256" key="5">
    <source>
        <dbReference type="ARBA" id="ARBA00023015"/>
    </source>
</evidence>
<reference evidence="10 11" key="2">
    <citation type="journal article" date="2011" name="J. Bacteriol.">
        <title>Genomes of three methylotrophs from a single niche uncover genetic and metabolic divergence of Methylophilaceae.</title>
        <authorList>
            <person name="Lapidus A."/>
            <person name="Clum A."/>
            <person name="Labutti K."/>
            <person name="Kaluzhnaya M.G."/>
            <person name="Lim S."/>
            <person name="Beck D.A."/>
            <person name="Glavina Del Rio T."/>
            <person name="Nolan M."/>
            <person name="Mavromatis K."/>
            <person name="Huntemann M."/>
            <person name="Lucas S."/>
            <person name="Lidstrom M.E."/>
            <person name="Ivanova N."/>
            <person name="Chistoserdova L."/>
        </authorList>
    </citation>
    <scope>NUCLEOTIDE SEQUENCE [LARGE SCALE GENOMIC DNA]</scope>
    <source>
        <strain evidence="10 11">SIP3-4</strain>
    </source>
</reference>
<dbReference type="InterPro" id="IPR007412">
    <property type="entry name" value="FlgM"/>
</dbReference>
<evidence type="ECO:0000313" key="10">
    <source>
        <dbReference type="EMBL" id="ACT50029.1"/>
    </source>
</evidence>
<reference evidence="11" key="1">
    <citation type="submission" date="2009-07" db="EMBL/GenBank/DDBJ databases">
        <title>Complete sequence of chromosome of Methylovorus sp. SIP3-4.</title>
        <authorList>
            <person name="Lucas S."/>
            <person name="Copeland A."/>
            <person name="Lapidus A."/>
            <person name="Glavina del Rio T."/>
            <person name="Tice H."/>
            <person name="Bruce D."/>
            <person name="Goodwin L."/>
            <person name="Pitluck S."/>
            <person name="Clum A."/>
            <person name="Larimer F."/>
            <person name="Land M."/>
            <person name="Hauser L."/>
            <person name="Kyrpides N."/>
            <person name="Mikhailova N."/>
            <person name="Kayluzhnaya M."/>
            <person name="Chistoserdova L."/>
        </authorList>
    </citation>
    <scope>NUCLEOTIDE SEQUENCE [LARGE SCALE GENOMIC DNA]</scope>
    <source>
        <strain evidence="11">SIP3-4</strain>
    </source>
</reference>
<name>C6XBV4_METGS</name>
<evidence type="ECO:0000256" key="6">
    <source>
        <dbReference type="ARBA" id="ARBA00023163"/>
    </source>
</evidence>
<dbReference type="Proteomes" id="UP000002743">
    <property type="component" value="Chromosome"/>
</dbReference>
<dbReference type="InterPro" id="IPR031316">
    <property type="entry name" value="FlgM_C"/>
</dbReference>
<gene>
    <name evidence="10" type="ordered locus">Msip34_0781</name>
</gene>
<dbReference type="Pfam" id="PF04316">
    <property type="entry name" value="FlgM"/>
    <property type="match status" value="1"/>
</dbReference>
<evidence type="ECO:0000313" key="11">
    <source>
        <dbReference type="Proteomes" id="UP000002743"/>
    </source>
</evidence>
<comment type="similarity">
    <text evidence="1">Belongs to the FlgM family.</text>
</comment>
<dbReference type="KEGG" id="mei:Msip34_0781"/>
<proteinExistence type="inferred from homology"/>
<keyword evidence="11" id="KW-1185">Reference proteome</keyword>
<sequence>MKINDSIQKTTGLVTEKIESGTAKKTPAAAVGGATATESVTLSPLSSQLQSLEARIATQTVYDTDKVDAIKTAITNGQFQVDSGKVADGLIETVKDLLTSAKS</sequence>
<dbReference type="OrthoDB" id="5298032at2"/>
<dbReference type="HOGENOM" id="CLU_149304_1_0_4"/>
<keyword evidence="5" id="KW-0805">Transcription regulation</keyword>
<dbReference type="eggNOG" id="COG2747">
    <property type="taxonomic scope" value="Bacteria"/>
</dbReference>
<keyword evidence="4" id="KW-1005">Bacterial flagellum biogenesis</keyword>
<dbReference type="RefSeq" id="WP_015829598.1">
    <property type="nucleotide sequence ID" value="NC_012969.1"/>
</dbReference>
<evidence type="ECO:0000256" key="2">
    <source>
        <dbReference type="ARBA" id="ARBA00017823"/>
    </source>
</evidence>
<dbReference type="STRING" id="582744.Msip34_0781"/>
<protein>
    <recommendedName>
        <fullName evidence="2">Negative regulator of flagellin synthesis</fullName>
    </recommendedName>
    <alternativeName>
        <fullName evidence="8">Anti-sigma-28 factor</fullName>
    </alternativeName>
</protein>
<accession>C6XBV4</accession>
<evidence type="ECO:0000256" key="3">
    <source>
        <dbReference type="ARBA" id="ARBA00022491"/>
    </source>
</evidence>
<evidence type="ECO:0000256" key="8">
    <source>
        <dbReference type="ARBA" id="ARBA00030117"/>
    </source>
</evidence>